<evidence type="ECO:0000256" key="4">
    <source>
        <dbReference type="ARBA" id="ARBA00023125"/>
    </source>
</evidence>
<evidence type="ECO:0000313" key="8">
    <source>
        <dbReference type="EMBL" id="MBO8456747.1"/>
    </source>
</evidence>
<dbReference type="InterPro" id="IPR051446">
    <property type="entry name" value="HTH_trans_reg/aminotransferase"/>
</dbReference>
<dbReference type="InterPro" id="IPR036388">
    <property type="entry name" value="WH-like_DNA-bd_sf"/>
</dbReference>
<dbReference type="Pfam" id="PF00392">
    <property type="entry name" value="GntR"/>
    <property type="match status" value="1"/>
</dbReference>
<dbReference type="InterPro" id="IPR000524">
    <property type="entry name" value="Tscrpt_reg_HTH_GntR"/>
</dbReference>
<dbReference type="InterPro" id="IPR036390">
    <property type="entry name" value="WH_DNA-bd_sf"/>
</dbReference>
<evidence type="ECO:0000256" key="6">
    <source>
        <dbReference type="SAM" id="MobiDB-lite"/>
    </source>
</evidence>
<keyword evidence="8" id="KW-0032">Aminotransferase</keyword>
<dbReference type="Proteomes" id="UP000823638">
    <property type="component" value="Unassembled WGS sequence"/>
</dbReference>
<comment type="caution">
    <text evidence="8">The sequence shown here is derived from an EMBL/GenBank/DDBJ whole genome shotgun (WGS) entry which is preliminary data.</text>
</comment>
<evidence type="ECO:0000256" key="1">
    <source>
        <dbReference type="ARBA" id="ARBA00005384"/>
    </source>
</evidence>
<dbReference type="CDD" id="cd00609">
    <property type="entry name" value="AAT_like"/>
    <property type="match status" value="1"/>
</dbReference>
<dbReference type="SUPFAM" id="SSF46785">
    <property type="entry name" value="Winged helix' DNA-binding domain"/>
    <property type="match status" value="1"/>
</dbReference>
<protein>
    <submittedName>
        <fullName evidence="8">PLP-dependent aminotransferase family protein</fullName>
    </submittedName>
</protein>
<feature type="domain" description="HTH gntR-type" evidence="7">
    <location>
        <begin position="12"/>
        <end position="80"/>
    </location>
</feature>
<evidence type="ECO:0000256" key="5">
    <source>
        <dbReference type="ARBA" id="ARBA00023163"/>
    </source>
</evidence>
<dbReference type="Gene3D" id="1.10.10.10">
    <property type="entry name" value="Winged helix-like DNA-binding domain superfamily/Winged helix DNA-binding domain"/>
    <property type="match status" value="1"/>
</dbReference>
<dbReference type="GO" id="GO:0003677">
    <property type="term" value="F:DNA binding"/>
    <property type="evidence" value="ECO:0007669"/>
    <property type="project" value="UniProtKB-KW"/>
</dbReference>
<sequence>MITLDFTQRGSLTLSEYLYREVKKKILNGELKGSEKLPSKRGLSVHLGISVITVQNVYERLISEGYIFSREKTGYFVTPDLEIFTKGRPEKSGDPESSSLCYRDKDKQKEKYQEEKEYGDFVNLSDSASGTEKFPFSVWNRIFREVLKTKGEELLKATPSEGIFPLREALSEHLKTFRNIQASPLRIVIGAGSEYLYSLILQLLGREKIFALENPGYLKPGKIFKSLGAECVPVPLDSSGFSLESLKKMPLKKSPDVLHVSPSHHFPTGITMPVKRRNEILRWLEEKKDRWIIEDDYDSEFRFSGKPLEPLQRADASGRVIYLNTFTRTISPSFRISYMVLPESLSRVFKEKLGFYSSTVSAIEQFALSEFISRGFFEKHLIRMKNYYRNLRNELIGKLNNSLLKDKIHIREEDSGIHFIMNLKTDLPEKEFKKRAFEKGLGLSLLSDYVYPETLSPGKTAGLDSFMEQGFVSIVVNYSGLKKNKIEKLVSVLEEVVLDS</sequence>
<evidence type="ECO:0000259" key="7">
    <source>
        <dbReference type="PROSITE" id="PS50949"/>
    </source>
</evidence>
<keyword evidence="2" id="KW-0663">Pyridoxal phosphate</keyword>
<dbReference type="EMBL" id="JADIMM010000016">
    <property type="protein sequence ID" value="MBO8456747.1"/>
    <property type="molecule type" value="Genomic_DNA"/>
</dbReference>
<evidence type="ECO:0000256" key="3">
    <source>
        <dbReference type="ARBA" id="ARBA00023015"/>
    </source>
</evidence>
<reference evidence="8" key="1">
    <citation type="submission" date="2020-10" db="EMBL/GenBank/DDBJ databases">
        <authorList>
            <person name="Gilroy R."/>
        </authorList>
    </citation>
    <scope>NUCLEOTIDE SEQUENCE</scope>
    <source>
        <strain evidence="8">10532</strain>
    </source>
</reference>
<dbReference type="AlphaFoldDB" id="A0A9D9HMT1"/>
<dbReference type="SUPFAM" id="SSF53383">
    <property type="entry name" value="PLP-dependent transferases"/>
    <property type="match status" value="1"/>
</dbReference>
<name>A0A9D9HMT1_9SPIR</name>
<dbReference type="SMART" id="SM00345">
    <property type="entry name" value="HTH_GNTR"/>
    <property type="match status" value="1"/>
</dbReference>
<evidence type="ECO:0000256" key="2">
    <source>
        <dbReference type="ARBA" id="ARBA00022898"/>
    </source>
</evidence>
<dbReference type="InterPro" id="IPR015424">
    <property type="entry name" value="PyrdxlP-dep_Trfase"/>
</dbReference>
<keyword evidence="4" id="KW-0238">DNA-binding</keyword>
<dbReference type="PROSITE" id="PS50949">
    <property type="entry name" value="HTH_GNTR"/>
    <property type="match status" value="1"/>
</dbReference>
<feature type="region of interest" description="Disordered" evidence="6">
    <location>
        <begin position="87"/>
        <end position="106"/>
    </location>
</feature>
<dbReference type="PANTHER" id="PTHR46577:SF1">
    <property type="entry name" value="HTH-TYPE TRANSCRIPTIONAL REGULATORY PROTEIN GABR"/>
    <property type="match status" value="1"/>
</dbReference>
<comment type="similarity">
    <text evidence="1">In the C-terminal section; belongs to the class-I pyridoxal-phosphate-dependent aminotransferase family.</text>
</comment>
<keyword evidence="5" id="KW-0804">Transcription</keyword>
<gene>
    <name evidence="8" type="ORF">IAA81_00775</name>
</gene>
<keyword evidence="8" id="KW-0808">Transferase</keyword>
<evidence type="ECO:0000313" key="9">
    <source>
        <dbReference type="Proteomes" id="UP000823638"/>
    </source>
</evidence>
<dbReference type="PANTHER" id="PTHR46577">
    <property type="entry name" value="HTH-TYPE TRANSCRIPTIONAL REGULATORY PROTEIN GABR"/>
    <property type="match status" value="1"/>
</dbReference>
<dbReference type="InterPro" id="IPR015421">
    <property type="entry name" value="PyrdxlP-dep_Trfase_major"/>
</dbReference>
<keyword evidence="3" id="KW-0805">Transcription regulation</keyword>
<accession>A0A9D9HMT1</accession>
<dbReference type="GO" id="GO:0003700">
    <property type="term" value="F:DNA-binding transcription factor activity"/>
    <property type="evidence" value="ECO:0007669"/>
    <property type="project" value="InterPro"/>
</dbReference>
<dbReference type="CDD" id="cd07377">
    <property type="entry name" value="WHTH_GntR"/>
    <property type="match status" value="1"/>
</dbReference>
<dbReference type="GO" id="GO:0008483">
    <property type="term" value="F:transaminase activity"/>
    <property type="evidence" value="ECO:0007669"/>
    <property type="project" value="UniProtKB-KW"/>
</dbReference>
<dbReference type="Gene3D" id="3.40.640.10">
    <property type="entry name" value="Type I PLP-dependent aspartate aminotransferase-like (Major domain)"/>
    <property type="match status" value="1"/>
</dbReference>
<proteinExistence type="inferred from homology"/>
<organism evidence="8 9">
    <name type="scientific">Candidatus Gallitreponema excrementavium</name>
    <dbReference type="NCBI Taxonomy" id="2840840"/>
    <lineage>
        <taxon>Bacteria</taxon>
        <taxon>Pseudomonadati</taxon>
        <taxon>Spirochaetota</taxon>
        <taxon>Spirochaetia</taxon>
        <taxon>Spirochaetales</taxon>
        <taxon>Candidatus Gallitreponema</taxon>
    </lineage>
</organism>
<reference evidence="8" key="2">
    <citation type="journal article" date="2021" name="PeerJ">
        <title>Extensive microbial diversity within the chicken gut microbiome revealed by metagenomics and culture.</title>
        <authorList>
            <person name="Gilroy R."/>
            <person name="Ravi A."/>
            <person name="Getino M."/>
            <person name="Pursley I."/>
            <person name="Horton D.L."/>
            <person name="Alikhan N.F."/>
            <person name="Baker D."/>
            <person name="Gharbi K."/>
            <person name="Hall N."/>
            <person name="Watson M."/>
            <person name="Adriaenssens E.M."/>
            <person name="Foster-Nyarko E."/>
            <person name="Jarju S."/>
            <person name="Secka A."/>
            <person name="Antonio M."/>
            <person name="Oren A."/>
            <person name="Chaudhuri R.R."/>
            <person name="La Ragione R."/>
            <person name="Hildebrand F."/>
            <person name="Pallen M.J."/>
        </authorList>
    </citation>
    <scope>NUCLEOTIDE SEQUENCE</scope>
    <source>
        <strain evidence="8">10532</strain>
    </source>
</reference>